<dbReference type="RefSeq" id="XP_002113002.1">
    <property type="nucleotide sequence ID" value="XM_002112966.1"/>
</dbReference>
<dbReference type="PANTHER" id="PTHR22762">
    <property type="entry name" value="ALPHA-GLUCOSIDASE"/>
    <property type="match status" value="1"/>
</dbReference>
<accession>B3RWC7</accession>
<dbReference type="GO" id="GO:0004558">
    <property type="term" value="F:alpha-1,4-glucosidase activity"/>
    <property type="evidence" value="ECO:0000318"/>
    <property type="project" value="GO_Central"/>
</dbReference>
<dbReference type="EMBL" id="DS985245">
    <property type="protein sequence ID" value="EDV25112.1"/>
    <property type="molecule type" value="Genomic_DNA"/>
</dbReference>
<evidence type="ECO:0000256" key="3">
    <source>
        <dbReference type="ARBA" id="ARBA00023180"/>
    </source>
</evidence>
<protein>
    <recommendedName>
        <fullName evidence="10">Galactose mutarotase N-terminal barrel domain-containing protein</fullName>
    </recommendedName>
</protein>
<evidence type="ECO:0000256" key="2">
    <source>
        <dbReference type="ARBA" id="ARBA00022801"/>
    </source>
</evidence>
<dbReference type="AlphaFoldDB" id="B3RWC7"/>
<gene>
    <name evidence="8" type="ORF">TRIADDRAFT_56704</name>
</gene>
<evidence type="ECO:0000259" key="6">
    <source>
        <dbReference type="Pfam" id="PF01055"/>
    </source>
</evidence>
<dbReference type="KEGG" id="tad:TRIADDRAFT_56704"/>
<dbReference type="FunFam" id="2.60.40.1180:FF:000001">
    <property type="entry name" value="Maltase-glucoamylase, intestinal"/>
    <property type="match status" value="1"/>
</dbReference>
<dbReference type="InterPro" id="IPR017853">
    <property type="entry name" value="GH"/>
</dbReference>
<evidence type="ECO:0000256" key="4">
    <source>
        <dbReference type="ARBA" id="ARBA00023295"/>
    </source>
</evidence>
<organism evidence="8 9">
    <name type="scientific">Trichoplax adhaerens</name>
    <name type="common">Trichoplax reptans</name>
    <dbReference type="NCBI Taxonomy" id="10228"/>
    <lineage>
        <taxon>Eukaryota</taxon>
        <taxon>Metazoa</taxon>
        <taxon>Placozoa</taxon>
        <taxon>Uniplacotomia</taxon>
        <taxon>Trichoplacea</taxon>
        <taxon>Trichoplacidae</taxon>
        <taxon>Trichoplax</taxon>
    </lineage>
</organism>
<dbReference type="OrthoDB" id="1334205at2759"/>
<dbReference type="InterPro" id="IPR000322">
    <property type="entry name" value="Glyco_hydro_31_TIM"/>
</dbReference>
<dbReference type="GO" id="GO:0005975">
    <property type="term" value="P:carbohydrate metabolic process"/>
    <property type="evidence" value="ECO:0007669"/>
    <property type="project" value="InterPro"/>
</dbReference>
<evidence type="ECO:0000256" key="5">
    <source>
        <dbReference type="RuleBase" id="RU361185"/>
    </source>
</evidence>
<feature type="domain" description="Glycoside hydrolase family 31 TIM barrel" evidence="6">
    <location>
        <begin position="9"/>
        <end position="154"/>
    </location>
</feature>
<proteinExistence type="inferred from homology"/>
<feature type="domain" description="Glycosyl hydrolase family 31 C-terminal" evidence="7">
    <location>
        <begin position="162"/>
        <end position="253"/>
    </location>
</feature>
<dbReference type="Pfam" id="PF01055">
    <property type="entry name" value="Glyco_hydro_31_2nd"/>
    <property type="match status" value="1"/>
</dbReference>
<keyword evidence="2 5" id="KW-0378">Hydrolase</keyword>
<dbReference type="PhylomeDB" id="B3RWC7"/>
<evidence type="ECO:0000313" key="9">
    <source>
        <dbReference type="Proteomes" id="UP000009022"/>
    </source>
</evidence>
<evidence type="ECO:0000259" key="7">
    <source>
        <dbReference type="Pfam" id="PF21365"/>
    </source>
</evidence>
<keyword evidence="3" id="KW-0325">Glycoprotein</keyword>
<dbReference type="HOGENOM" id="CLU_000631_5_1_1"/>
<dbReference type="STRING" id="10228.B3RWC7"/>
<name>B3RWC7_TRIAD</name>
<dbReference type="eggNOG" id="KOG1065">
    <property type="taxonomic scope" value="Eukaryota"/>
</dbReference>
<keyword evidence="9" id="KW-1185">Reference proteome</keyword>
<keyword evidence="4 5" id="KW-0326">Glycosidase</keyword>
<evidence type="ECO:0000313" key="8">
    <source>
        <dbReference type="EMBL" id="EDV25112.1"/>
    </source>
</evidence>
<reference evidence="8 9" key="1">
    <citation type="journal article" date="2008" name="Nature">
        <title>The Trichoplax genome and the nature of placozoans.</title>
        <authorList>
            <person name="Srivastava M."/>
            <person name="Begovic E."/>
            <person name="Chapman J."/>
            <person name="Putnam N.H."/>
            <person name="Hellsten U."/>
            <person name="Kawashima T."/>
            <person name="Kuo A."/>
            <person name="Mitros T."/>
            <person name="Salamov A."/>
            <person name="Carpenter M.L."/>
            <person name="Signorovitch A.Y."/>
            <person name="Moreno M.A."/>
            <person name="Kamm K."/>
            <person name="Grimwood J."/>
            <person name="Schmutz J."/>
            <person name="Shapiro H."/>
            <person name="Grigoriev I.V."/>
            <person name="Buss L.W."/>
            <person name="Schierwater B."/>
            <person name="Dellaporta S.L."/>
            <person name="Rokhsar D.S."/>
        </authorList>
    </citation>
    <scope>NUCLEOTIDE SEQUENCE [LARGE SCALE GENOMIC DNA]</scope>
    <source>
        <strain evidence="8 9">Grell-BS-1999</strain>
    </source>
</reference>
<dbReference type="InParanoid" id="B3RWC7"/>
<evidence type="ECO:0000256" key="1">
    <source>
        <dbReference type="ARBA" id="ARBA00007806"/>
    </source>
</evidence>
<comment type="similarity">
    <text evidence="1 5">Belongs to the glycosyl hydrolase 31 family.</text>
</comment>
<dbReference type="OMA" id="IHLIVSP"/>
<dbReference type="Proteomes" id="UP000009022">
    <property type="component" value="Unassembled WGS sequence"/>
</dbReference>
<dbReference type="Pfam" id="PF21365">
    <property type="entry name" value="Glyco_hydro_31_3rd"/>
    <property type="match status" value="1"/>
</dbReference>
<dbReference type="CTD" id="6754215"/>
<sequence>MDGKQAWGVHYNVHSLYGFSEMEPTLKACRAATGKRGIVISRSTYVSGGRFGGHWLGDNYSGWKSMTNSIIGALEFNMFGIPYIGADICGFFDNSTASLCNRWMQLGAFYTFSRNHNGYGFKPQHPPAFGAKNAANARSVLLIRYKLLPYLYTLFYHANTQGLTVMRSLMMEFPKDKIARTVSKQFMWGSGLLITPVLVENATSVRGYFPNDRWFDFYTGVEMQGGSGGASVNVSLSAPTDFIPLHIRGGHILPIQHPANTTVYSRQNQFALMVALTKENYAEGSLFWDDGESTDTMTNDKHTLIHYNATKDTLTATVATNGYSIGPTLDYITIYGVNVPNIVSTTINGAFCAHNWDDSTKDKIVEGNTIVSLGYSNSIK</sequence>
<dbReference type="Gene3D" id="2.60.40.1180">
    <property type="entry name" value="Golgi alpha-mannosidase II"/>
    <property type="match status" value="2"/>
</dbReference>
<dbReference type="PANTHER" id="PTHR22762:SF133">
    <property type="entry name" value="P-TYPE DOMAIN-CONTAINING PROTEIN"/>
    <property type="match status" value="1"/>
</dbReference>
<dbReference type="SUPFAM" id="SSF51445">
    <property type="entry name" value="(Trans)glycosidases"/>
    <property type="match status" value="1"/>
</dbReference>
<dbReference type="SUPFAM" id="SSF51011">
    <property type="entry name" value="Glycosyl hydrolase domain"/>
    <property type="match status" value="1"/>
</dbReference>
<dbReference type="InterPro" id="IPR048395">
    <property type="entry name" value="Glyco_hydro_31_C"/>
</dbReference>
<dbReference type="InterPro" id="IPR013780">
    <property type="entry name" value="Glyco_hydro_b"/>
</dbReference>
<evidence type="ECO:0008006" key="10">
    <source>
        <dbReference type="Google" id="ProtNLM"/>
    </source>
</evidence>
<dbReference type="Gene3D" id="3.20.20.80">
    <property type="entry name" value="Glycosidases"/>
    <property type="match status" value="1"/>
</dbReference>
<dbReference type="GeneID" id="6754215"/>